<evidence type="ECO:0008006" key="3">
    <source>
        <dbReference type="Google" id="ProtNLM"/>
    </source>
</evidence>
<dbReference type="PROSITE" id="PS51257">
    <property type="entry name" value="PROKAR_LIPOPROTEIN"/>
    <property type="match status" value="1"/>
</dbReference>
<accession>A0ABV7XZN2</accession>
<gene>
    <name evidence="1" type="ORF">ACFONJ_21020</name>
</gene>
<dbReference type="Proteomes" id="UP001595735">
    <property type="component" value="Unassembled WGS sequence"/>
</dbReference>
<dbReference type="RefSeq" id="WP_378170887.1">
    <property type="nucleotide sequence ID" value="NZ_JBHRYO010000002.1"/>
</dbReference>
<keyword evidence="2" id="KW-1185">Reference proteome</keyword>
<reference evidence="2" key="1">
    <citation type="journal article" date="2019" name="Int. J. Syst. Evol. Microbiol.">
        <title>The Global Catalogue of Microorganisms (GCM) 10K type strain sequencing project: providing services to taxonomists for standard genome sequencing and annotation.</title>
        <authorList>
            <consortium name="The Broad Institute Genomics Platform"/>
            <consortium name="The Broad Institute Genome Sequencing Center for Infectious Disease"/>
            <person name="Wu L."/>
            <person name="Ma J."/>
        </authorList>
    </citation>
    <scope>NUCLEOTIDE SEQUENCE [LARGE SCALE GENOMIC DNA]</scope>
    <source>
        <strain evidence="2">CECT 7798</strain>
    </source>
</reference>
<name>A0ABV7XZN2_9FLAO</name>
<sequence>MMKNFLILILFISISCSRDKKKNEHNEIQNISTNPSIDNRGKEVDDKHAQLSKLDQLIQSKSITDSLILNKECDLNMDTIKDKILVFTPRKADEENSFSTIYVLIYKKNEEFTEYSNSKIINSYNPNSYAEGFRDIAIKNNYFTVEENISSQPIQNKYTTFIFDKKNNSIYLHKLGFSTIYPDADQDKDVVYSTKDFGMNTFENYNSETIKY</sequence>
<evidence type="ECO:0000313" key="1">
    <source>
        <dbReference type="EMBL" id="MFC3758471.1"/>
    </source>
</evidence>
<proteinExistence type="predicted"/>
<protein>
    <recommendedName>
        <fullName evidence="3">Lipoprotein</fullName>
    </recommendedName>
</protein>
<organism evidence="1 2">
    <name type="scientific">Chryseobacterium tructae</name>
    <dbReference type="NCBI Taxonomy" id="1037380"/>
    <lineage>
        <taxon>Bacteria</taxon>
        <taxon>Pseudomonadati</taxon>
        <taxon>Bacteroidota</taxon>
        <taxon>Flavobacteriia</taxon>
        <taxon>Flavobacteriales</taxon>
        <taxon>Weeksellaceae</taxon>
        <taxon>Chryseobacterium group</taxon>
        <taxon>Chryseobacterium</taxon>
    </lineage>
</organism>
<comment type="caution">
    <text evidence="1">The sequence shown here is derived from an EMBL/GenBank/DDBJ whole genome shotgun (WGS) entry which is preliminary data.</text>
</comment>
<evidence type="ECO:0000313" key="2">
    <source>
        <dbReference type="Proteomes" id="UP001595735"/>
    </source>
</evidence>
<dbReference type="EMBL" id="JBHRYO010000002">
    <property type="protein sequence ID" value="MFC3758471.1"/>
    <property type="molecule type" value="Genomic_DNA"/>
</dbReference>